<keyword evidence="2 7" id="KW-0493">Microtubule</keyword>
<accession>D8QUZ6</accession>
<proteinExistence type="inferred from homology"/>
<feature type="domain" description="Kinesin motor" evidence="9">
    <location>
        <begin position="443"/>
        <end position="796"/>
    </location>
</feature>
<evidence type="ECO:0000256" key="7">
    <source>
        <dbReference type="RuleBase" id="RU000394"/>
    </source>
</evidence>
<dbReference type="EMBL" id="GL377567">
    <property type="protein sequence ID" value="EFJ36382.1"/>
    <property type="molecule type" value="Genomic_DNA"/>
</dbReference>
<evidence type="ECO:0000256" key="3">
    <source>
        <dbReference type="ARBA" id="ARBA00022741"/>
    </source>
</evidence>
<evidence type="ECO:0000256" key="1">
    <source>
        <dbReference type="ARBA" id="ARBA00010899"/>
    </source>
</evidence>
<dbReference type="InterPro" id="IPR036961">
    <property type="entry name" value="Kinesin_motor_dom_sf"/>
</dbReference>
<dbReference type="PANTHER" id="PTHR47972:SF45">
    <property type="entry name" value="PROTEIN CLARET SEGREGATIONAL"/>
    <property type="match status" value="1"/>
</dbReference>
<feature type="coiled-coil region" evidence="8">
    <location>
        <begin position="283"/>
        <end position="331"/>
    </location>
</feature>
<dbReference type="InParanoid" id="D8QUZ6"/>
<dbReference type="Gramene" id="EFJ36382">
    <property type="protein sequence ID" value="EFJ36382"/>
    <property type="gene ID" value="SELMODRAFT_78306"/>
</dbReference>
<dbReference type="SUPFAM" id="SSF52540">
    <property type="entry name" value="P-loop containing nucleoside triphosphate hydrolases"/>
    <property type="match status" value="1"/>
</dbReference>
<dbReference type="Gene3D" id="3.40.850.10">
    <property type="entry name" value="Kinesin motor domain"/>
    <property type="match status" value="1"/>
</dbReference>
<dbReference type="GO" id="GO:0005524">
    <property type="term" value="F:ATP binding"/>
    <property type="evidence" value="ECO:0007669"/>
    <property type="project" value="UniProtKB-UniRule"/>
</dbReference>
<keyword evidence="4 6" id="KW-0067">ATP-binding</keyword>
<keyword evidence="3 6" id="KW-0547">Nucleotide-binding</keyword>
<evidence type="ECO:0000313" key="11">
    <source>
        <dbReference type="Proteomes" id="UP000001514"/>
    </source>
</evidence>
<evidence type="ECO:0000256" key="6">
    <source>
        <dbReference type="PROSITE-ProRule" id="PRU00283"/>
    </source>
</evidence>
<evidence type="ECO:0000256" key="2">
    <source>
        <dbReference type="ARBA" id="ARBA00022701"/>
    </source>
</evidence>
<dbReference type="PROSITE" id="PS50067">
    <property type="entry name" value="KINESIN_MOTOR_2"/>
    <property type="match status" value="1"/>
</dbReference>
<evidence type="ECO:0000256" key="8">
    <source>
        <dbReference type="SAM" id="Coils"/>
    </source>
</evidence>
<evidence type="ECO:0000256" key="4">
    <source>
        <dbReference type="ARBA" id="ARBA00022840"/>
    </source>
</evidence>
<dbReference type="GO" id="GO:0005874">
    <property type="term" value="C:microtubule"/>
    <property type="evidence" value="ECO:0007669"/>
    <property type="project" value="UniProtKB-KW"/>
</dbReference>
<dbReference type="AlphaFoldDB" id="D8QUZ6"/>
<reference evidence="10 11" key="1">
    <citation type="journal article" date="2011" name="Science">
        <title>The Selaginella genome identifies genetic changes associated with the evolution of vascular plants.</title>
        <authorList>
            <person name="Banks J.A."/>
            <person name="Nishiyama T."/>
            <person name="Hasebe M."/>
            <person name="Bowman J.L."/>
            <person name="Gribskov M."/>
            <person name="dePamphilis C."/>
            <person name="Albert V.A."/>
            <person name="Aono N."/>
            <person name="Aoyama T."/>
            <person name="Ambrose B.A."/>
            <person name="Ashton N.W."/>
            <person name="Axtell M.J."/>
            <person name="Barker E."/>
            <person name="Barker M.S."/>
            <person name="Bennetzen J.L."/>
            <person name="Bonawitz N.D."/>
            <person name="Chapple C."/>
            <person name="Cheng C."/>
            <person name="Correa L.G."/>
            <person name="Dacre M."/>
            <person name="DeBarry J."/>
            <person name="Dreyer I."/>
            <person name="Elias M."/>
            <person name="Engstrom E.M."/>
            <person name="Estelle M."/>
            <person name="Feng L."/>
            <person name="Finet C."/>
            <person name="Floyd S.K."/>
            <person name="Frommer W.B."/>
            <person name="Fujita T."/>
            <person name="Gramzow L."/>
            <person name="Gutensohn M."/>
            <person name="Harholt J."/>
            <person name="Hattori M."/>
            <person name="Heyl A."/>
            <person name="Hirai T."/>
            <person name="Hiwatashi Y."/>
            <person name="Ishikawa M."/>
            <person name="Iwata M."/>
            <person name="Karol K.G."/>
            <person name="Koehler B."/>
            <person name="Kolukisaoglu U."/>
            <person name="Kubo M."/>
            <person name="Kurata T."/>
            <person name="Lalonde S."/>
            <person name="Li K."/>
            <person name="Li Y."/>
            <person name="Litt A."/>
            <person name="Lyons E."/>
            <person name="Manning G."/>
            <person name="Maruyama T."/>
            <person name="Michael T.P."/>
            <person name="Mikami K."/>
            <person name="Miyazaki S."/>
            <person name="Morinaga S."/>
            <person name="Murata T."/>
            <person name="Mueller-Roeber B."/>
            <person name="Nelson D.R."/>
            <person name="Obara M."/>
            <person name="Oguri Y."/>
            <person name="Olmstead R.G."/>
            <person name="Onodera N."/>
            <person name="Petersen B.L."/>
            <person name="Pils B."/>
            <person name="Prigge M."/>
            <person name="Rensing S.A."/>
            <person name="Riano-Pachon D.M."/>
            <person name="Roberts A.W."/>
            <person name="Sato Y."/>
            <person name="Scheller H.V."/>
            <person name="Schulz B."/>
            <person name="Schulz C."/>
            <person name="Shakirov E.V."/>
            <person name="Shibagaki N."/>
            <person name="Shinohara N."/>
            <person name="Shippen D.E."/>
            <person name="Soerensen I."/>
            <person name="Sotooka R."/>
            <person name="Sugimoto N."/>
            <person name="Sugita M."/>
            <person name="Sumikawa N."/>
            <person name="Tanurdzic M."/>
            <person name="Theissen G."/>
            <person name="Ulvskov P."/>
            <person name="Wakazuki S."/>
            <person name="Weng J.K."/>
            <person name="Willats W.W."/>
            <person name="Wipf D."/>
            <person name="Wolf P.G."/>
            <person name="Yang L."/>
            <person name="Zimmer A.D."/>
            <person name="Zhu Q."/>
            <person name="Mitros T."/>
            <person name="Hellsten U."/>
            <person name="Loque D."/>
            <person name="Otillar R."/>
            <person name="Salamov A."/>
            <person name="Schmutz J."/>
            <person name="Shapiro H."/>
            <person name="Lindquist E."/>
            <person name="Lucas S."/>
            <person name="Rokhsar D."/>
            <person name="Grigoriev I.V."/>
        </authorList>
    </citation>
    <scope>NUCLEOTIDE SEQUENCE [LARGE SCALE GENOMIC DNA]</scope>
</reference>
<dbReference type="InterPro" id="IPR027640">
    <property type="entry name" value="Kinesin-like_fam"/>
</dbReference>
<dbReference type="GO" id="GO:0003777">
    <property type="term" value="F:microtubule motor activity"/>
    <property type="evidence" value="ECO:0007669"/>
    <property type="project" value="InterPro"/>
</dbReference>
<protein>
    <recommendedName>
        <fullName evidence="7">Kinesin-like protein</fullName>
    </recommendedName>
</protein>
<dbReference type="InterPro" id="IPR027417">
    <property type="entry name" value="P-loop_NTPase"/>
</dbReference>
<dbReference type="FunFam" id="3.40.850.10:FF:000048">
    <property type="entry name" value="Kinesin-like protein"/>
    <property type="match status" value="1"/>
</dbReference>
<name>D8QUZ6_SELML</name>
<keyword evidence="11" id="KW-1185">Reference proteome</keyword>
<dbReference type="FunCoup" id="D8QUZ6">
    <property type="interactions" value="3668"/>
</dbReference>
<evidence type="ECO:0000259" key="9">
    <source>
        <dbReference type="PROSITE" id="PS50067"/>
    </source>
</evidence>
<gene>
    <name evidence="10" type="primary">ATK1A-2</name>
    <name evidence="10" type="ORF">SELMODRAFT_78306</name>
</gene>
<feature type="binding site" evidence="6">
    <location>
        <begin position="531"/>
        <end position="538"/>
    </location>
    <ligand>
        <name>ATP</name>
        <dbReference type="ChEBI" id="CHEBI:30616"/>
    </ligand>
</feature>
<keyword evidence="5 6" id="KW-0505">Motor protein</keyword>
<evidence type="ECO:0000256" key="5">
    <source>
        <dbReference type="ARBA" id="ARBA00023175"/>
    </source>
</evidence>
<dbReference type="STRING" id="88036.D8QUZ6"/>
<dbReference type="GO" id="GO:0008017">
    <property type="term" value="F:microtubule binding"/>
    <property type="evidence" value="ECO:0007669"/>
    <property type="project" value="InterPro"/>
</dbReference>
<keyword evidence="8" id="KW-0175">Coiled coil</keyword>
<dbReference type="HOGENOM" id="CLU_001485_12_2_1"/>
<evidence type="ECO:0000313" key="10">
    <source>
        <dbReference type="EMBL" id="EFJ36382.1"/>
    </source>
</evidence>
<feature type="coiled-coil region" evidence="8">
    <location>
        <begin position="402"/>
        <end position="429"/>
    </location>
</feature>
<organism evidence="11">
    <name type="scientific">Selaginella moellendorffii</name>
    <name type="common">Spikemoss</name>
    <dbReference type="NCBI Taxonomy" id="88036"/>
    <lineage>
        <taxon>Eukaryota</taxon>
        <taxon>Viridiplantae</taxon>
        <taxon>Streptophyta</taxon>
        <taxon>Embryophyta</taxon>
        <taxon>Tracheophyta</taxon>
        <taxon>Lycopodiopsida</taxon>
        <taxon>Selaginellales</taxon>
        <taxon>Selaginellaceae</taxon>
        <taxon>Selaginella</taxon>
    </lineage>
</organism>
<dbReference type="CDD" id="cd01366">
    <property type="entry name" value="KISc_C_terminal"/>
    <property type="match status" value="1"/>
</dbReference>
<feature type="coiled-coil region" evidence="8">
    <location>
        <begin position="118"/>
        <end position="250"/>
    </location>
</feature>
<dbReference type="PROSITE" id="PS00411">
    <property type="entry name" value="KINESIN_MOTOR_1"/>
    <property type="match status" value="1"/>
</dbReference>
<dbReference type="InterPro" id="IPR019821">
    <property type="entry name" value="Kinesin_motor_CS"/>
</dbReference>
<dbReference type="Pfam" id="PF00225">
    <property type="entry name" value="Kinesin"/>
    <property type="match status" value="1"/>
</dbReference>
<dbReference type="SMART" id="SM00129">
    <property type="entry name" value="KISc"/>
    <property type="match status" value="1"/>
</dbReference>
<dbReference type="GO" id="GO:0007018">
    <property type="term" value="P:microtubule-based movement"/>
    <property type="evidence" value="ECO:0007669"/>
    <property type="project" value="InterPro"/>
</dbReference>
<comment type="similarity">
    <text evidence="1">Belongs to the TRAFAC class myosin-kinesin ATPase superfamily. Kinesin family. KIN-14 subfamily.</text>
</comment>
<dbReference type="eggNOG" id="KOG0239">
    <property type="taxonomic scope" value="Eukaryota"/>
</dbReference>
<dbReference type="InterPro" id="IPR001752">
    <property type="entry name" value="Kinesin_motor_dom"/>
</dbReference>
<dbReference type="PRINTS" id="PR00380">
    <property type="entry name" value="KINESINHEAVY"/>
</dbReference>
<dbReference type="OMA" id="SLQNQGW"/>
<dbReference type="KEGG" id="smo:SELMODRAFT_78306"/>
<sequence>MRRSRCLQQKENCLNSPFEKRRKTVCKDVFGVRQQTPQAPETRCSRPVLTTLLDASPSHPLQTHQSVALEGSLSEACSLSRADVDALLAMKMAGKTKFDFKGKNEQMSDYIKKLRVCIRQFQDQEEKLSFEKENLESALDGERRDREVTEAFRRQKQDELEQGLSELKNLCTSLEDRLMSVMSEKESLLCAREKDMEQLKATGKEMAGLVEELERSRSEATSLSNQVLSLQDLNKRLQEYNTSLQQYNSKLQSDASVSAEACGKLQKEKTTLMETLGSLRGHTAALQEQIDMLKATLQEELKQKKALIDEAERLRAEVQRITDERDQHAAHVQSLMEENNTYKECTGKSAAELEFLSSKAIALEECYTSQTEQVKGLRQQLDVANHKLLITERSYLQERTEVAENRELIEDLTNRLAEADIRIREGEEIRRKLHNTIQEMKGNIRVFCRVRPIFQEEGDPEAGISVVQYPNTTDLLGRGVELVPMQAGQRHFFSFDKVFGPETGQESVFTEISQLVQSALDGYKVCIFAYGQTGSGKTHTMLGNPEVDELRGVIPRSLEQIFRSSQELITRGWTFRMQASMLEIYNEQIRDLLGSGRASATEGGTPMKCQQQYQVKHDQTGNTYVTDLTVVDVTNWKEVSSLLHRATVSRSVGKTALNEQSSRSHCVFTLRITGSNESTEQEVNGVLNLIDLAGSERLSRSGSTGDRLKETQAINKSLASLGDVIAAIANKEQHVPYRNSKLTYLLQRDFLPLFFILQPCLGGDSKTLMFVNIAPEAKSLHESLCSLRFAAKVNACEIGVPRRLAVAPQPTRLSYE</sequence>
<dbReference type="Proteomes" id="UP000001514">
    <property type="component" value="Unassembled WGS sequence"/>
</dbReference>
<dbReference type="PANTHER" id="PTHR47972">
    <property type="entry name" value="KINESIN-LIKE PROTEIN KLP-3"/>
    <property type="match status" value="1"/>
</dbReference>